<evidence type="ECO:0000313" key="1">
    <source>
        <dbReference type="EMBL" id="PHJ37995.1"/>
    </source>
</evidence>
<organism evidence="1 2">
    <name type="scientific">Desulforamulus profundi</name>
    <dbReference type="NCBI Taxonomy" id="1383067"/>
    <lineage>
        <taxon>Bacteria</taxon>
        <taxon>Bacillati</taxon>
        <taxon>Bacillota</taxon>
        <taxon>Clostridia</taxon>
        <taxon>Eubacteriales</taxon>
        <taxon>Peptococcaceae</taxon>
        <taxon>Desulforamulus</taxon>
    </lineage>
</organism>
<dbReference type="InterPro" id="IPR043519">
    <property type="entry name" value="NT_sf"/>
</dbReference>
<keyword evidence="2" id="KW-1185">Reference proteome</keyword>
<dbReference type="RefSeq" id="WP_099083359.1">
    <property type="nucleotide sequence ID" value="NZ_AWQQ01000067.1"/>
</dbReference>
<comment type="caution">
    <text evidence="1">The sequence shown here is derived from an EMBL/GenBank/DDBJ whole genome shotgun (WGS) entry which is preliminary data.</text>
</comment>
<name>A0A2C6MEE1_9FIRM</name>
<evidence type="ECO:0008006" key="3">
    <source>
        <dbReference type="Google" id="ProtNLM"/>
    </source>
</evidence>
<reference evidence="1 2" key="1">
    <citation type="submission" date="2013-09" db="EMBL/GenBank/DDBJ databases">
        <title>Biodegradation of hydrocarbons in the deep terrestrial subsurface : characterization of a microbial consortium composed of two Desulfotomaculum species originating from a deep geological formation.</title>
        <authorList>
            <person name="Aullo T."/>
            <person name="Berlendis S."/>
            <person name="Lascourreges J.-F."/>
            <person name="Dessort D."/>
            <person name="Saint-Laurent S."/>
            <person name="Schraauwers B."/>
            <person name="Mas J."/>
            <person name="Magot M."/>
            <person name="Ranchou-Peyruse A."/>
        </authorList>
    </citation>
    <scope>NUCLEOTIDE SEQUENCE [LARGE SCALE GENOMIC DNA]</scope>
    <source>
        <strain evidence="1 2">Bs107</strain>
    </source>
</reference>
<dbReference type="Proteomes" id="UP000222564">
    <property type="component" value="Unassembled WGS sequence"/>
</dbReference>
<sequence>MVGVGDFISEADVQLIKEKIAGVQEQPMETFQRNIKVISYLTYLLEKMGIRPIIVGGHAVEIYTLGHYTTVDVDLVVSGREFAQEILTLLGFKKSQGNRHWYHEDLGLPIEIPDDALAGSLDRIMQVTVEEGYHVYVIGIEDLILDRVRAAVYWKSSADREWAFLLIRSQMEEIDFNYLEKEAKKEPDPTIIELIGKLKKSAESIIIDE</sequence>
<proteinExistence type="predicted"/>
<dbReference type="SUPFAM" id="SSF81301">
    <property type="entry name" value="Nucleotidyltransferase"/>
    <property type="match status" value="1"/>
</dbReference>
<protein>
    <recommendedName>
        <fullName evidence="3">UbiD family decarboxylase</fullName>
    </recommendedName>
</protein>
<dbReference type="OrthoDB" id="7432624at2"/>
<gene>
    <name evidence="1" type="ORF">P378_13035</name>
</gene>
<dbReference type="AlphaFoldDB" id="A0A2C6MEE1"/>
<evidence type="ECO:0000313" key="2">
    <source>
        <dbReference type="Proteomes" id="UP000222564"/>
    </source>
</evidence>
<accession>A0A2C6MEE1</accession>
<dbReference type="EMBL" id="AWQQ01000067">
    <property type="protein sequence ID" value="PHJ37995.1"/>
    <property type="molecule type" value="Genomic_DNA"/>
</dbReference>